<protein>
    <submittedName>
        <fullName evidence="5">ATP binding protein MinD</fullName>
    </submittedName>
</protein>
<organism evidence="5 6">
    <name type="scientific">Syntrophomonas zehnderi OL-4</name>
    <dbReference type="NCBI Taxonomy" id="690567"/>
    <lineage>
        <taxon>Bacteria</taxon>
        <taxon>Bacillati</taxon>
        <taxon>Bacillota</taxon>
        <taxon>Clostridia</taxon>
        <taxon>Eubacteriales</taxon>
        <taxon>Syntrophomonadaceae</taxon>
        <taxon>Syntrophomonas</taxon>
    </lineage>
</organism>
<dbReference type="PANTHER" id="PTHR43384">
    <property type="entry name" value="SEPTUM SITE-DETERMINING PROTEIN MIND HOMOLOG, CHLOROPLASTIC-RELATED"/>
    <property type="match status" value="1"/>
</dbReference>
<evidence type="ECO:0000313" key="6">
    <source>
        <dbReference type="Proteomes" id="UP000045545"/>
    </source>
</evidence>
<dbReference type="EMBL" id="CGIH01000027">
    <property type="protein sequence ID" value="CFX65990.1"/>
    <property type="molecule type" value="Genomic_DNA"/>
</dbReference>
<feature type="domain" description="AAA" evidence="4">
    <location>
        <begin position="32"/>
        <end position="179"/>
    </location>
</feature>
<dbReference type="PIRSF" id="PIRSF003092">
    <property type="entry name" value="MinD"/>
    <property type="match status" value="1"/>
</dbReference>
<feature type="binding site" evidence="3">
    <location>
        <begin position="40"/>
        <end position="47"/>
    </location>
    <ligand>
        <name>ATP</name>
        <dbReference type="ChEBI" id="CHEBI:30616"/>
    </ligand>
</feature>
<accession>A0A0E4GAR8</accession>
<gene>
    <name evidence="5" type="ORF">1592</name>
</gene>
<evidence type="ECO:0000259" key="4">
    <source>
        <dbReference type="Pfam" id="PF13614"/>
    </source>
</evidence>
<dbReference type="GO" id="GO:0005829">
    <property type="term" value="C:cytosol"/>
    <property type="evidence" value="ECO:0007669"/>
    <property type="project" value="TreeGrafter"/>
</dbReference>
<keyword evidence="1 3" id="KW-0547">Nucleotide-binding</keyword>
<dbReference type="InterPro" id="IPR050625">
    <property type="entry name" value="ParA/MinD_ATPase"/>
</dbReference>
<dbReference type="InterPro" id="IPR027417">
    <property type="entry name" value="P-loop_NTPase"/>
</dbReference>
<dbReference type="InterPro" id="IPR025501">
    <property type="entry name" value="MinD_FleN"/>
</dbReference>
<dbReference type="Gene3D" id="3.40.50.300">
    <property type="entry name" value="P-loop containing nucleotide triphosphate hydrolases"/>
    <property type="match status" value="1"/>
</dbReference>
<dbReference type="PANTHER" id="PTHR43384:SF4">
    <property type="entry name" value="CELLULOSE BIOSYNTHESIS PROTEIN BCSQ-RELATED"/>
    <property type="match status" value="1"/>
</dbReference>
<dbReference type="CDD" id="cd02038">
    <property type="entry name" value="FlhG-like"/>
    <property type="match status" value="1"/>
</dbReference>
<reference evidence="5 6" key="1">
    <citation type="submission" date="2015-03" db="EMBL/GenBank/DDBJ databases">
        <authorList>
            <person name="Murphy D."/>
        </authorList>
    </citation>
    <scope>NUCLEOTIDE SEQUENCE [LARGE SCALE GENOMIC DNA]</scope>
    <source>
        <strain evidence="5 6">OL-4</strain>
    </source>
</reference>
<evidence type="ECO:0000256" key="1">
    <source>
        <dbReference type="ARBA" id="ARBA00022741"/>
    </source>
</evidence>
<proteinExistence type="predicted"/>
<dbReference type="GO" id="GO:0009898">
    <property type="term" value="C:cytoplasmic side of plasma membrane"/>
    <property type="evidence" value="ECO:0007669"/>
    <property type="project" value="TreeGrafter"/>
</dbReference>
<evidence type="ECO:0000256" key="3">
    <source>
        <dbReference type="PIRSR" id="PIRSR003092-1"/>
    </source>
</evidence>
<keyword evidence="6" id="KW-1185">Reference proteome</keyword>
<dbReference type="Pfam" id="PF13614">
    <property type="entry name" value="AAA_31"/>
    <property type="match status" value="1"/>
</dbReference>
<dbReference type="SUPFAM" id="SSF52540">
    <property type="entry name" value="P-loop containing nucleoside triphosphate hydrolases"/>
    <property type="match status" value="1"/>
</dbReference>
<dbReference type="GO" id="GO:0016887">
    <property type="term" value="F:ATP hydrolysis activity"/>
    <property type="evidence" value="ECO:0007669"/>
    <property type="project" value="TreeGrafter"/>
</dbReference>
<sequence length="304" mass="33093">MRDQADKLREMALNLKNQIEAEIGKDNKKQTRVIVVSSGKGGVGKSTLALNLSLSLSILGKNVILLDADLGMANIDIMLGLVPQYNLYHIIKGNKTLKDIIVNGPAGLRIIPGGSGLDELANLNDEELNRILVEMGKLDGECDFMIVDTGAGISNNVIRFLLAADDVIILTTPEPTSLTDAYGTVKSIARNGFNGSVFLVVNRVSKETEGVLVAQKFKLVGEKFLDLDIKILGHILHDPQVESGIRRQEAFIQAYPNSIAAKNIMYLAEKLIDEDNADNVVKPLPVKKGGIRGFFKKVTSYKQP</sequence>
<keyword evidence="2 3" id="KW-0067">ATP-binding</keyword>
<dbReference type="InterPro" id="IPR025669">
    <property type="entry name" value="AAA_dom"/>
</dbReference>
<dbReference type="AlphaFoldDB" id="A0A0E4GAR8"/>
<dbReference type="RefSeq" id="WP_046497417.1">
    <property type="nucleotide sequence ID" value="NZ_CGIH01000027.1"/>
</dbReference>
<dbReference type="GO" id="GO:0051782">
    <property type="term" value="P:negative regulation of cell division"/>
    <property type="evidence" value="ECO:0007669"/>
    <property type="project" value="TreeGrafter"/>
</dbReference>
<evidence type="ECO:0000313" key="5">
    <source>
        <dbReference type="EMBL" id="CFX65990.1"/>
    </source>
</evidence>
<name>A0A0E4GAR8_9FIRM</name>
<dbReference type="InterPro" id="IPR033875">
    <property type="entry name" value="FlhG"/>
</dbReference>
<evidence type="ECO:0000256" key="2">
    <source>
        <dbReference type="ARBA" id="ARBA00022840"/>
    </source>
</evidence>
<dbReference type="Proteomes" id="UP000045545">
    <property type="component" value="Unassembled WGS sequence"/>
</dbReference>
<dbReference type="GO" id="GO:0005524">
    <property type="term" value="F:ATP binding"/>
    <property type="evidence" value="ECO:0007669"/>
    <property type="project" value="UniProtKB-KW"/>
</dbReference>
<dbReference type="STRING" id="690567.1592"/>
<dbReference type="OrthoDB" id="9816297at2"/>